<feature type="transmembrane region" description="Helical" evidence="1">
    <location>
        <begin position="240"/>
        <end position="262"/>
    </location>
</feature>
<name>A2DQT5_TRIV3</name>
<keyword evidence="1" id="KW-0472">Membrane</keyword>
<dbReference type="VEuPathDB" id="TrichDB:TVAGG3_0937090"/>
<dbReference type="RefSeq" id="XP_001329425.1">
    <property type="nucleotide sequence ID" value="XM_001329390.1"/>
</dbReference>
<gene>
    <name evidence="2" type="ORF">TVAG_291540</name>
</gene>
<dbReference type="VEuPathDB" id="TrichDB:TVAG_291540"/>
<keyword evidence="1" id="KW-1133">Transmembrane helix</keyword>
<keyword evidence="1" id="KW-0812">Transmembrane</keyword>
<sequence>MFYFISFASCSSQLIKKVGHTINTIRQCAEEDMNFTILSPWHHDFIIALTEAPAGVPISYAQPIGTSHHPFNMDFPAYRFPTGNAEITVVLKKDQCIGFSYASILRSACMTGITVVVNDTLNHHWDTSARNIDECIFFAPPALIKNFKIDCNMANDKVLVYIHNMILNRVDYSFKGKYNYNASREILNPIIFRLETENDDLKGYANITAYGKTKLMNPLYYSGSISTVKPEDIGVFRHNYAFPIIGCAPAVLLLIVWIYAFLSILRKKPIKNNQIQEPIL</sequence>
<organism evidence="2 3">
    <name type="scientific">Trichomonas vaginalis (strain ATCC PRA-98 / G3)</name>
    <dbReference type="NCBI Taxonomy" id="412133"/>
    <lineage>
        <taxon>Eukaryota</taxon>
        <taxon>Metamonada</taxon>
        <taxon>Parabasalia</taxon>
        <taxon>Trichomonadida</taxon>
        <taxon>Trichomonadidae</taxon>
        <taxon>Trichomonas</taxon>
    </lineage>
</organism>
<dbReference type="KEGG" id="tva:4775218"/>
<accession>A2DQT5</accession>
<reference evidence="2" key="2">
    <citation type="journal article" date="2007" name="Science">
        <title>Draft genome sequence of the sexually transmitted pathogen Trichomonas vaginalis.</title>
        <authorList>
            <person name="Carlton J.M."/>
            <person name="Hirt R.P."/>
            <person name="Silva J.C."/>
            <person name="Delcher A.L."/>
            <person name="Schatz M."/>
            <person name="Zhao Q."/>
            <person name="Wortman J.R."/>
            <person name="Bidwell S.L."/>
            <person name="Alsmark U.C.M."/>
            <person name="Besteiro S."/>
            <person name="Sicheritz-Ponten T."/>
            <person name="Noel C.J."/>
            <person name="Dacks J.B."/>
            <person name="Foster P.G."/>
            <person name="Simillion C."/>
            <person name="Van de Peer Y."/>
            <person name="Miranda-Saavedra D."/>
            <person name="Barton G.J."/>
            <person name="Westrop G.D."/>
            <person name="Mueller S."/>
            <person name="Dessi D."/>
            <person name="Fiori P.L."/>
            <person name="Ren Q."/>
            <person name="Paulsen I."/>
            <person name="Zhang H."/>
            <person name="Bastida-Corcuera F.D."/>
            <person name="Simoes-Barbosa A."/>
            <person name="Brown M.T."/>
            <person name="Hayes R.D."/>
            <person name="Mukherjee M."/>
            <person name="Okumura C.Y."/>
            <person name="Schneider R."/>
            <person name="Smith A.J."/>
            <person name="Vanacova S."/>
            <person name="Villalvazo M."/>
            <person name="Haas B.J."/>
            <person name="Pertea M."/>
            <person name="Feldblyum T.V."/>
            <person name="Utterback T.R."/>
            <person name="Shu C.L."/>
            <person name="Osoegawa K."/>
            <person name="de Jong P.J."/>
            <person name="Hrdy I."/>
            <person name="Horvathova L."/>
            <person name="Zubacova Z."/>
            <person name="Dolezal P."/>
            <person name="Malik S.B."/>
            <person name="Logsdon J.M. Jr."/>
            <person name="Henze K."/>
            <person name="Gupta A."/>
            <person name="Wang C.C."/>
            <person name="Dunne R.L."/>
            <person name="Upcroft J.A."/>
            <person name="Upcroft P."/>
            <person name="White O."/>
            <person name="Salzberg S.L."/>
            <person name="Tang P."/>
            <person name="Chiu C.-H."/>
            <person name="Lee Y.-S."/>
            <person name="Embley T.M."/>
            <person name="Coombs G.H."/>
            <person name="Mottram J.C."/>
            <person name="Tachezy J."/>
            <person name="Fraser-Liggett C.M."/>
            <person name="Johnson P.J."/>
        </authorList>
    </citation>
    <scope>NUCLEOTIDE SEQUENCE [LARGE SCALE GENOMIC DNA]</scope>
    <source>
        <strain evidence="2">G3</strain>
    </source>
</reference>
<dbReference type="EMBL" id="DS113233">
    <property type="protein sequence ID" value="EAY17202.1"/>
    <property type="molecule type" value="Genomic_DNA"/>
</dbReference>
<dbReference type="AlphaFoldDB" id="A2DQT5"/>
<proteinExistence type="predicted"/>
<evidence type="ECO:0000256" key="1">
    <source>
        <dbReference type="SAM" id="Phobius"/>
    </source>
</evidence>
<keyword evidence="3" id="KW-1185">Reference proteome</keyword>
<evidence type="ECO:0000313" key="3">
    <source>
        <dbReference type="Proteomes" id="UP000001542"/>
    </source>
</evidence>
<protein>
    <submittedName>
        <fullName evidence="2">Uncharacterized protein</fullName>
    </submittedName>
</protein>
<dbReference type="InParanoid" id="A2DQT5"/>
<reference evidence="2" key="1">
    <citation type="submission" date="2006-10" db="EMBL/GenBank/DDBJ databases">
        <authorList>
            <person name="Amadeo P."/>
            <person name="Zhao Q."/>
            <person name="Wortman J."/>
            <person name="Fraser-Liggett C."/>
            <person name="Carlton J."/>
        </authorList>
    </citation>
    <scope>NUCLEOTIDE SEQUENCE</scope>
    <source>
        <strain evidence="2">G3</strain>
    </source>
</reference>
<dbReference type="Proteomes" id="UP000001542">
    <property type="component" value="Unassembled WGS sequence"/>
</dbReference>
<evidence type="ECO:0000313" key="2">
    <source>
        <dbReference type="EMBL" id="EAY17202.1"/>
    </source>
</evidence>